<proteinExistence type="predicted"/>
<evidence type="ECO:0000313" key="6">
    <source>
        <dbReference type="Proteomes" id="UP000185753"/>
    </source>
</evidence>
<dbReference type="Proteomes" id="UP000185753">
    <property type="component" value="Unassembled WGS sequence"/>
</dbReference>
<sequence length="309" mass="35438">MTKNQTTLKQSLKNLLSLVSLFTLCTMTQAKELALSFDDGVNPQQNSKAVQINQQILDQLAEHQIKSIVFPSLVKFGDYQGKQLVANWGKAGHLIGNHSALHQNLNKPDTTTQAYIQSIQDADLILNTLPRYKRIYRYPFLKEGETVEKRDAVYQWLKNNQYALGGVSIDASDWFYNRKYLQYATLADTEKLLRLKQAYIWHLLNRAEYYDQLAVQTLQRSPKHVLLLHVNQINAAFLSDVVTAFKQHGWTFIPTEQAFGEPIYSLQSLNIPAGESVIWSLAKTQGKELRYPAEDAPYEIENLKQYQLD</sequence>
<dbReference type="InterPro" id="IPR002509">
    <property type="entry name" value="NODB_dom"/>
</dbReference>
<keyword evidence="6" id="KW-1185">Reference proteome</keyword>
<keyword evidence="2" id="KW-0378">Hydrolase</keyword>
<evidence type="ECO:0000256" key="3">
    <source>
        <dbReference type="SAM" id="SignalP"/>
    </source>
</evidence>
<gene>
    <name evidence="5" type="ORF">A9J31_07340</name>
</gene>
<protein>
    <submittedName>
        <fullName evidence="5">Polysaccharide deacetylase</fullName>
    </submittedName>
</protein>
<accession>A0A1A7RB51</accession>
<feature type="chain" id="PRO_5008360752" evidence="3">
    <location>
        <begin position="31"/>
        <end position="309"/>
    </location>
</feature>
<evidence type="ECO:0000259" key="4">
    <source>
        <dbReference type="Pfam" id="PF01522"/>
    </source>
</evidence>
<feature type="domain" description="NodB homology" evidence="4">
    <location>
        <begin position="28"/>
        <end position="148"/>
    </location>
</feature>
<keyword evidence="1" id="KW-0479">Metal-binding</keyword>
<organism evidence="5 6">
    <name type="scientific">Acinetobacter gandensis</name>
    <dbReference type="NCBI Taxonomy" id="1443941"/>
    <lineage>
        <taxon>Bacteria</taxon>
        <taxon>Pseudomonadati</taxon>
        <taxon>Pseudomonadota</taxon>
        <taxon>Gammaproteobacteria</taxon>
        <taxon>Moraxellales</taxon>
        <taxon>Moraxellaceae</taxon>
        <taxon>Acinetobacter</taxon>
    </lineage>
</organism>
<dbReference type="SUPFAM" id="SSF88713">
    <property type="entry name" value="Glycoside hydrolase/deacetylase"/>
    <property type="match status" value="1"/>
</dbReference>
<feature type="signal peptide" evidence="3">
    <location>
        <begin position="1"/>
        <end position="30"/>
    </location>
</feature>
<comment type="caution">
    <text evidence="5">The sequence shown here is derived from an EMBL/GenBank/DDBJ whole genome shotgun (WGS) entry which is preliminary data.</text>
</comment>
<dbReference type="EMBL" id="LZDS01000027">
    <property type="protein sequence ID" value="OBX27932.1"/>
    <property type="molecule type" value="Genomic_DNA"/>
</dbReference>
<dbReference type="GO" id="GO:0016810">
    <property type="term" value="F:hydrolase activity, acting on carbon-nitrogen (but not peptide) bonds"/>
    <property type="evidence" value="ECO:0007669"/>
    <property type="project" value="InterPro"/>
</dbReference>
<reference evidence="6" key="1">
    <citation type="submission" date="2016-06" db="EMBL/GenBank/DDBJ databases">
        <authorList>
            <person name="Radolfova-Krizova L."/>
            <person name="Nemec A."/>
        </authorList>
    </citation>
    <scope>NUCLEOTIDE SEQUENCE [LARGE SCALE GENOMIC DNA]</scope>
    <source>
        <strain evidence="6">ANC 4275</strain>
    </source>
</reference>
<keyword evidence="3" id="KW-0732">Signal</keyword>
<evidence type="ECO:0000256" key="2">
    <source>
        <dbReference type="ARBA" id="ARBA00022801"/>
    </source>
</evidence>
<dbReference type="GO" id="GO:0016020">
    <property type="term" value="C:membrane"/>
    <property type="evidence" value="ECO:0007669"/>
    <property type="project" value="TreeGrafter"/>
</dbReference>
<dbReference type="InterPro" id="IPR050248">
    <property type="entry name" value="Polysacc_deacetylase_ArnD"/>
</dbReference>
<dbReference type="PANTHER" id="PTHR10587:SF133">
    <property type="entry name" value="CHITIN DEACETYLASE 1-RELATED"/>
    <property type="match status" value="1"/>
</dbReference>
<dbReference type="AlphaFoldDB" id="A0A1A7RB51"/>
<dbReference type="STRING" id="1443941.A9J31_07340"/>
<dbReference type="GO" id="GO:0005975">
    <property type="term" value="P:carbohydrate metabolic process"/>
    <property type="evidence" value="ECO:0007669"/>
    <property type="project" value="InterPro"/>
</dbReference>
<evidence type="ECO:0000256" key="1">
    <source>
        <dbReference type="ARBA" id="ARBA00022723"/>
    </source>
</evidence>
<name>A0A1A7RB51_9GAMM</name>
<dbReference type="Gene3D" id="3.20.20.370">
    <property type="entry name" value="Glycoside hydrolase/deacetylase"/>
    <property type="match status" value="1"/>
</dbReference>
<evidence type="ECO:0000313" key="5">
    <source>
        <dbReference type="EMBL" id="OBX27932.1"/>
    </source>
</evidence>
<dbReference type="PANTHER" id="PTHR10587">
    <property type="entry name" value="GLYCOSYL TRANSFERASE-RELATED"/>
    <property type="match status" value="1"/>
</dbReference>
<dbReference type="Pfam" id="PF01522">
    <property type="entry name" value="Polysacc_deac_1"/>
    <property type="match status" value="1"/>
</dbReference>
<dbReference type="GO" id="GO:0046872">
    <property type="term" value="F:metal ion binding"/>
    <property type="evidence" value="ECO:0007669"/>
    <property type="project" value="UniProtKB-KW"/>
</dbReference>
<dbReference type="InterPro" id="IPR011330">
    <property type="entry name" value="Glyco_hydro/deAcase_b/a-brl"/>
</dbReference>
<dbReference type="RefSeq" id="WP_067765897.1">
    <property type="nucleotide sequence ID" value="NZ_LZDS01000027.1"/>
</dbReference>
<dbReference type="OrthoDB" id="115239at2"/>